<name>A0A7W7EUI5_9SPHN</name>
<feature type="domain" description="Outer membrane protein beta-barrel" evidence="7">
    <location>
        <begin position="114"/>
        <end position="264"/>
    </location>
</feature>
<comment type="subcellular location">
    <subcellularLocation>
        <location evidence="1">Membrane</location>
    </subcellularLocation>
</comment>
<evidence type="ECO:0000256" key="2">
    <source>
        <dbReference type="ARBA" id="ARBA00022729"/>
    </source>
</evidence>
<evidence type="ECO:0000313" key="8">
    <source>
        <dbReference type="EMBL" id="MBB4612365.1"/>
    </source>
</evidence>
<dbReference type="AlphaFoldDB" id="A0A7W7EUI5"/>
<dbReference type="Pfam" id="PF13505">
    <property type="entry name" value="OMP_b-brl"/>
    <property type="match status" value="1"/>
</dbReference>
<dbReference type="InterPro" id="IPR051692">
    <property type="entry name" value="OMP-like"/>
</dbReference>
<dbReference type="EMBL" id="JACHOA010000001">
    <property type="protein sequence ID" value="MBB4612365.1"/>
    <property type="molecule type" value="Genomic_DNA"/>
</dbReference>
<feature type="chain" id="PRO_5030574324" evidence="6">
    <location>
        <begin position="25"/>
        <end position="298"/>
    </location>
</feature>
<dbReference type="Proteomes" id="UP000538566">
    <property type="component" value="Unassembled WGS sequence"/>
</dbReference>
<feature type="signal peptide" evidence="6">
    <location>
        <begin position="1"/>
        <end position="24"/>
    </location>
</feature>
<keyword evidence="3" id="KW-0472">Membrane</keyword>
<protein>
    <submittedName>
        <fullName evidence="8">Outer membrane immunogenic protein</fullName>
    </submittedName>
</protein>
<evidence type="ECO:0000256" key="1">
    <source>
        <dbReference type="ARBA" id="ARBA00004370"/>
    </source>
</evidence>
<evidence type="ECO:0000259" key="7">
    <source>
        <dbReference type="Pfam" id="PF13505"/>
    </source>
</evidence>
<keyword evidence="9" id="KW-1185">Reference proteome</keyword>
<evidence type="ECO:0000256" key="3">
    <source>
        <dbReference type="ARBA" id="ARBA00023136"/>
    </source>
</evidence>
<comment type="similarity">
    <text evidence="4">Belongs to the Omp25/RopB family.</text>
</comment>
<proteinExistence type="inferred from homology"/>
<feature type="compositionally biased region" description="Low complexity" evidence="5">
    <location>
        <begin position="30"/>
        <end position="44"/>
    </location>
</feature>
<evidence type="ECO:0000256" key="4">
    <source>
        <dbReference type="ARBA" id="ARBA00038306"/>
    </source>
</evidence>
<dbReference type="OrthoDB" id="9815357at2"/>
<evidence type="ECO:0000256" key="6">
    <source>
        <dbReference type="SAM" id="SignalP"/>
    </source>
</evidence>
<organism evidence="8 9">
    <name type="scientific">Novosphingobium taihuense</name>
    <dbReference type="NCBI Taxonomy" id="260085"/>
    <lineage>
        <taxon>Bacteria</taxon>
        <taxon>Pseudomonadati</taxon>
        <taxon>Pseudomonadota</taxon>
        <taxon>Alphaproteobacteria</taxon>
        <taxon>Sphingomonadales</taxon>
        <taxon>Sphingomonadaceae</taxon>
        <taxon>Novosphingobium</taxon>
    </lineage>
</organism>
<dbReference type="Gene3D" id="2.40.160.20">
    <property type="match status" value="1"/>
</dbReference>
<dbReference type="PANTHER" id="PTHR34001">
    <property type="entry name" value="BLL7405 PROTEIN"/>
    <property type="match status" value="1"/>
</dbReference>
<dbReference type="InterPro" id="IPR011250">
    <property type="entry name" value="OMP/PagP_B-barrel"/>
</dbReference>
<dbReference type="PANTHER" id="PTHR34001:SF3">
    <property type="entry name" value="BLL7405 PROTEIN"/>
    <property type="match status" value="1"/>
</dbReference>
<reference evidence="8 9" key="1">
    <citation type="submission" date="2020-08" db="EMBL/GenBank/DDBJ databases">
        <title>Genomic Encyclopedia of Type Strains, Phase IV (KMG-IV): sequencing the most valuable type-strain genomes for metagenomic binning, comparative biology and taxonomic classification.</title>
        <authorList>
            <person name="Goeker M."/>
        </authorList>
    </citation>
    <scope>NUCLEOTIDE SEQUENCE [LARGE SCALE GENOMIC DNA]</scope>
    <source>
        <strain evidence="8 9">DSM 17507</strain>
    </source>
</reference>
<keyword evidence="2 6" id="KW-0732">Signal</keyword>
<dbReference type="InterPro" id="IPR027385">
    <property type="entry name" value="Beta-barrel_OMP"/>
</dbReference>
<comment type="caution">
    <text evidence="8">The sequence shown here is derived from an EMBL/GenBank/DDBJ whole genome shotgun (WGS) entry which is preliminary data.</text>
</comment>
<evidence type="ECO:0000313" key="9">
    <source>
        <dbReference type="Proteomes" id="UP000538566"/>
    </source>
</evidence>
<accession>A0A7W7EUI5</accession>
<dbReference type="RefSeq" id="WP_144901719.1">
    <property type="nucleotide sequence ID" value="NZ_JACHOA010000001.1"/>
</dbReference>
<evidence type="ECO:0000256" key="5">
    <source>
        <dbReference type="SAM" id="MobiDB-lite"/>
    </source>
</evidence>
<gene>
    <name evidence="8" type="ORF">GGR37_000611</name>
</gene>
<sequence length="298" mass="31813">MTSKTIFAWPLAATLAFVAAPSMAQDSGDDMSTTTTTSGTTTDGFNRDRHFDGVYIQGAGGIGMLGKNNGTFGFDTNRDGNYNDNVNTVLGANAFSPGFANCGALTSTRGGGCSTDKTGAEYAVRIGLDKRMGDVVIGGLIEGSRNESVDRSTAYSTSPAFYRIDRKLDYAISARARLGFTPGGGALFYGTGGVSYGKIKHDFTTSNTSNAFAEDRDDKMVWGWQAGGGTEIMLSDHLSLGLEYLYSRYNDNKYSVRVSQGTAPDTNPFLLNGGGTNFRLQDKHFDTHAVRAVVGLRF</sequence>
<feature type="region of interest" description="Disordered" evidence="5">
    <location>
        <begin position="24"/>
        <end position="44"/>
    </location>
</feature>
<dbReference type="SUPFAM" id="SSF56925">
    <property type="entry name" value="OMPA-like"/>
    <property type="match status" value="1"/>
</dbReference>